<proteinExistence type="predicted"/>
<reference evidence="1" key="1">
    <citation type="submission" date="2023-10" db="EMBL/GenBank/DDBJ databases">
        <title>The genome sequence of Streptomyces violaceoruber CGMCC 4.1801.</title>
        <authorList>
            <person name="Mo P."/>
        </authorList>
    </citation>
    <scope>NUCLEOTIDE SEQUENCE</scope>
    <source>
        <strain evidence="1">CGMCC 4.1801</strain>
    </source>
</reference>
<gene>
    <name evidence="1" type="ORF">R2E43_31980</name>
</gene>
<evidence type="ECO:0000313" key="2">
    <source>
        <dbReference type="Proteomes" id="UP001303608"/>
    </source>
</evidence>
<sequence>MPADPARLVPWLATDEATGAPRLGRSGELGRGTGQVVDPEGGFRR</sequence>
<protein>
    <submittedName>
        <fullName evidence="1">Uncharacterized protein</fullName>
    </submittedName>
</protein>
<organism evidence="1 2">
    <name type="scientific">Streptomyces violaceoruber</name>
    <dbReference type="NCBI Taxonomy" id="1935"/>
    <lineage>
        <taxon>Bacteria</taxon>
        <taxon>Bacillati</taxon>
        <taxon>Actinomycetota</taxon>
        <taxon>Actinomycetes</taxon>
        <taxon>Kitasatosporales</taxon>
        <taxon>Streptomycetaceae</taxon>
        <taxon>Streptomyces</taxon>
        <taxon>Streptomyces violaceoruber group</taxon>
    </lineage>
</organism>
<evidence type="ECO:0000313" key="1">
    <source>
        <dbReference type="EMBL" id="WOZ03439.1"/>
    </source>
</evidence>
<dbReference type="Proteomes" id="UP001303608">
    <property type="component" value="Chromosome"/>
</dbReference>
<name>A0ACD4X127_STRVN</name>
<keyword evidence="2" id="KW-1185">Reference proteome</keyword>
<accession>A0ACD4X127</accession>
<dbReference type="EMBL" id="CP137734">
    <property type="protein sequence ID" value="WOZ03439.1"/>
    <property type="molecule type" value="Genomic_DNA"/>
</dbReference>